<dbReference type="Proteomes" id="UP000825598">
    <property type="component" value="Chromosome"/>
</dbReference>
<evidence type="ECO:0000313" key="1">
    <source>
        <dbReference type="EMBL" id="QZH63993.1"/>
    </source>
</evidence>
<sequence length="252" mass="26535">MASTAGLSSATDIPQPYAHRVTVWLWVVAAVVAAGYGVFLIVTATRLPTGADLTGQFTLQPAVKALAAVLLAAAACAHPIVRERRWLVGALLFSALGDFLLAIPWWAPSFVLGLAAFLVAHLCFLGVLVPLARRSTPRLIAVALTILACLALLTWFWPRLVEQGMAVPVVAYIAVLGAMVSTALLARLPTPWTALGGVCFAASDAMIGISQFVRGDQLLAVPIWWGYAASLVLITAGLFFGRSTPPPAKPAQ</sequence>
<accession>A0ACD1FAJ4</accession>
<gene>
    <name evidence="1" type="ORF">K6L26_18155</name>
</gene>
<name>A0ACD1FAJ4_MYCFR</name>
<evidence type="ECO:0000313" key="2">
    <source>
        <dbReference type="Proteomes" id="UP000825598"/>
    </source>
</evidence>
<keyword evidence="2" id="KW-1185">Reference proteome</keyword>
<protein>
    <submittedName>
        <fullName evidence="1">Lysoplasmalogenase</fullName>
    </submittedName>
</protein>
<organism evidence="1 2">
    <name type="scientific">Mycolicibacterium farcinogenes</name>
    <name type="common">Mycobacterium farcinogenes</name>
    <dbReference type="NCBI Taxonomy" id="1802"/>
    <lineage>
        <taxon>Bacteria</taxon>
        <taxon>Bacillati</taxon>
        <taxon>Actinomycetota</taxon>
        <taxon>Actinomycetes</taxon>
        <taxon>Mycobacteriales</taxon>
        <taxon>Mycobacteriaceae</taxon>
        <taxon>Mycolicibacterium</taxon>
    </lineage>
</organism>
<dbReference type="EMBL" id="CP081673">
    <property type="protein sequence ID" value="QZH63993.1"/>
    <property type="molecule type" value="Genomic_DNA"/>
</dbReference>
<proteinExistence type="predicted"/>
<reference evidence="1" key="1">
    <citation type="submission" date="2021-07" db="EMBL/GenBank/DDBJ databases">
        <title>Complete Genome Sequences of Mycobacterium farcinogenes Isolated from Clinical Specimens from Patients in Thailand.</title>
        <authorList>
            <person name="Sodsai P."/>
        </authorList>
    </citation>
    <scope>NUCLEOTIDE SEQUENCE</scope>
    <source>
        <strain evidence="1">BKK/CU-MFGFA-001</strain>
    </source>
</reference>